<accession>A0A2B4S7I0</accession>
<evidence type="ECO:0000259" key="2">
    <source>
        <dbReference type="PROSITE" id="PS50853"/>
    </source>
</evidence>
<comment type="caution">
    <text evidence="3">The sequence shown here is derived from an EMBL/GenBank/DDBJ whole genome shotgun (WGS) entry which is preliminary data.</text>
</comment>
<dbReference type="SUPFAM" id="SSF49265">
    <property type="entry name" value="Fibronectin type III"/>
    <property type="match status" value="2"/>
</dbReference>
<dbReference type="OrthoDB" id="5973565at2759"/>
<dbReference type="PANTHER" id="PTHR13817">
    <property type="entry name" value="TITIN"/>
    <property type="match status" value="1"/>
</dbReference>
<dbReference type="InterPro" id="IPR050964">
    <property type="entry name" value="Striated_Muscle_Regulatory"/>
</dbReference>
<dbReference type="PANTHER" id="PTHR13817:SF73">
    <property type="entry name" value="FIBRONECTIN TYPE-III DOMAIN-CONTAINING PROTEIN"/>
    <property type="match status" value="1"/>
</dbReference>
<protein>
    <submittedName>
        <fullName evidence="3">Titin</fullName>
    </submittedName>
</protein>
<dbReference type="Proteomes" id="UP000225706">
    <property type="component" value="Unassembled WGS sequence"/>
</dbReference>
<keyword evidence="4" id="KW-1185">Reference proteome</keyword>
<evidence type="ECO:0000256" key="1">
    <source>
        <dbReference type="ARBA" id="ARBA00022737"/>
    </source>
</evidence>
<dbReference type="InterPro" id="IPR011335">
    <property type="entry name" value="Restrct_endonuc-II-like"/>
</dbReference>
<dbReference type="AlphaFoldDB" id="A0A2B4S7I0"/>
<dbReference type="EMBL" id="LSMT01000140">
    <property type="protein sequence ID" value="PFX25861.1"/>
    <property type="molecule type" value="Genomic_DNA"/>
</dbReference>
<organism evidence="3 4">
    <name type="scientific">Stylophora pistillata</name>
    <name type="common">Smooth cauliflower coral</name>
    <dbReference type="NCBI Taxonomy" id="50429"/>
    <lineage>
        <taxon>Eukaryota</taxon>
        <taxon>Metazoa</taxon>
        <taxon>Cnidaria</taxon>
        <taxon>Anthozoa</taxon>
        <taxon>Hexacorallia</taxon>
        <taxon>Scleractinia</taxon>
        <taxon>Astrocoeniina</taxon>
        <taxon>Pocilloporidae</taxon>
        <taxon>Stylophora</taxon>
    </lineage>
</organism>
<evidence type="ECO:0000313" key="4">
    <source>
        <dbReference type="Proteomes" id="UP000225706"/>
    </source>
</evidence>
<feature type="domain" description="Fibronectin type-III" evidence="2">
    <location>
        <begin position="597"/>
        <end position="691"/>
    </location>
</feature>
<gene>
    <name evidence="3" type="primary">TTN</name>
    <name evidence="3" type="ORF">AWC38_SpisGene9468</name>
</gene>
<dbReference type="Pfam" id="PF00041">
    <property type="entry name" value="fn3"/>
    <property type="match status" value="3"/>
</dbReference>
<dbReference type="PROSITE" id="PS50853">
    <property type="entry name" value="FN3"/>
    <property type="match status" value="3"/>
</dbReference>
<dbReference type="Gene3D" id="2.60.40.10">
    <property type="entry name" value="Immunoglobulins"/>
    <property type="match status" value="3"/>
</dbReference>
<name>A0A2B4S7I0_STYPI</name>
<reference evidence="4" key="1">
    <citation type="journal article" date="2017" name="bioRxiv">
        <title>Comparative analysis of the genomes of Stylophora pistillata and Acropora digitifera provides evidence for extensive differences between species of corals.</title>
        <authorList>
            <person name="Voolstra C.R."/>
            <person name="Li Y."/>
            <person name="Liew Y.J."/>
            <person name="Baumgarten S."/>
            <person name="Zoccola D."/>
            <person name="Flot J.-F."/>
            <person name="Tambutte S."/>
            <person name="Allemand D."/>
            <person name="Aranda M."/>
        </authorList>
    </citation>
    <scope>NUCLEOTIDE SEQUENCE [LARGE SCALE GENOMIC DNA]</scope>
</reference>
<evidence type="ECO:0000313" key="3">
    <source>
        <dbReference type="EMBL" id="PFX25861.1"/>
    </source>
</evidence>
<proteinExistence type="predicted"/>
<feature type="domain" description="Fibronectin type-III" evidence="2">
    <location>
        <begin position="398"/>
        <end position="495"/>
    </location>
</feature>
<sequence length="698" mass="79771">MKKNEEPDSILISFGPKRDVPEYKGAKKTWHIPKRLDGIQQRPLTEVIVEKLSCLTDIQSKKKQKLTGVTPKLYKPFKQSLAELNIPAALGPLIKDSSPESGFLRIWPEQGQDTPLVHCRFGLVPKGSVLSYQQSLTAKKSDISAPAFNFPYLQYPPTVLDESQQLHFDSLQITDEQSKEFELQTGEKSFSKDWYRLRKFRLTASNFKSICSRQKDFEALATRLLKGTTIQTAAMKYGLEHEDEVAQFYAQKFGRVVCKRVTKTRDPAPERKTAELKSTAAPPYIKGVSETLRHNLQQQGVKESKPLFCYIESNRFKYMLEKLVPKKDGSCLPSHAECCSTVLLEGERNTNLKAVGILNFEVNEQQLTFHPVWFKKSRVEDILEVGITNPGSIIFKGLPEKPTIQDDKDEKDVKFTLTWLAPNTKFTNVSPEYRVELWKKHLTGSSKLCQQGRTDGTQFKTTDLEYNSEYEVKLFTVNKHGESEQEVVTFKTNTGFPEKPVIPKDKYEKDVGFTLTWLAPNTSCNDVSPEYRVELWKKHLTGSSKLCRKGSTDGTQFKITDLEYNSEYEVKLFAVNKHGESEPEVITFKTKTGLPEKPTIQKVKGEVDVNFTLTWLAPNTSCSDVSPKFRLEWKKKHLTGSSKLFQQGNIDETHFQFTNLEYNSEYEGKLFPFNKHGEGEPEVFTFKTKNGVYLINFN</sequence>
<keyword evidence="1" id="KW-0677">Repeat</keyword>
<dbReference type="InterPro" id="IPR036116">
    <property type="entry name" value="FN3_sf"/>
</dbReference>
<dbReference type="InterPro" id="IPR011604">
    <property type="entry name" value="PDDEXK-like_dom_sf"/>
</dbReference>
<dbReference type="InterPro" id="IPR003961">
    <property type="entry name" value="FN3_dom"/>
</dbReference>
<dbReference type="SMART" id="SM00060">
    <property type="entry name" value="FN3"/>
    <property type="match status" value="3"/>
</dbReference>
<dbReference type="Gene3D" id="3.90.320.10">
    <property type="match status" value="1"/>
</dbReference>
<feature type="domain" description="Fibronectin type-III" evidence="2">
    <location>
        <begin position="499"/>
        <end position="595"/>
    </location>
</feature>
<dbReference type="STRING" id="50429.A0A2B4S7I0"/>
<dbReference type="CDD" id="cd00063">
    <property type="entry name" value="FN3"/>
    <property type="match status" value="3"/>
</dbReference>
<dbReference type="GO" id="GO:0006281">
    <property type="term" value="P:DNA repair"/>
    <property type="evidence" value="ECO:0007669"/>
    <property type="project" value="UniProtKB-ARBA"/>
</dbReference>
<dbReference type="SUPFAM" id="SSF52980">
    <property type="entry name" value="Restriction endonuclease-like"/>
    <property type="match status" value="1"/>
</dbReference>
<dbReference type="InterPro" id="IPR013783">
    <property type="entry name" value="Ig-like_fold"/>
</dbReference>